<comment type="caution">
    <text evidence="1">The sequence shown here is derived from an EMBL/GenBank/DDBJ whole genome shotgun (WGS) entry which is preliminary data.</text>
</comment>
<sequence>MRRALGEWCGELLSIGCYWANVRISGAEAVVRAPGPEWIWWWDTGFGVRFGLVALYVLLEWGRGFPGVGIRRVVVTAGVK</sequence>
<dbReference type="Proteomes" id="UP001500689">
    <property type="component" value="Unassembled WGS sequence"/>
</dbReference>
<name>A0ABP6VBW0_9PSEU</name>
<proteinExistence type="predicted"/>
<reference evidence="2" key="1">
    <citation type="journal article" date="2019" name="Int. J. Syst. Evol. Microbiol.">
        <title>The Global Catalogue of Microorganisms (GCM) 10K type strain sequencing project: providing services to taxonomists for standard genome sequencing and annotation.</title>
        <authorList>
            <consortium name="The Broad Institute Genomics Platform"/>
            <consortium name="The Broad Institute Genome Sequencing Center for Infectious Disease"/>
            <person name="Wu L."/>
            <person name="Ma J."/>
        </authorList>
    </citation>
    <scope>NUCLEOTIDE SEQUENCE [LARGE SCALE GENOMIC DNA]</scope>
    <source>
        <strain evidence="2">JCM 16898</strain>
    </source>
</reference>
<accession>A0ABP6VBW0</accession>
<organism evidence="1 2">
    <name type="scientific">Amycolatopsis ultiminotia</name>
    <dbReference type="NCBI Taxonomy" id="543629"/>
    <lineage>
        <taxon>Bacteria</taxon>
        <taxon>Bacillati</taxon>
        <taxon>Actinomycetota</taxon>
        <taxon>Actinomycetes</taxon>
        <taxon>Pseudonocardiales</taxon>
        <taxon>Pseudonocardiaceae</taxon>
        <taxon>Amycolatopsis</taxon>
    </lineage>
</organism>
<evidence type="ECO:0000313" key="2">
    <source>
        <dbReference type="Proteomes" id="UP001500689"/>
    </source>
</evidence>
<evidence type="ECO:0000313" key="1">
    <source>
        <dbReference type="EMBL" id="GAA3531059.1"/>
    </source>
</evidence>
<dbReference type="EMBL" id="BAAAZN010000002">
    <property type="protein sequence ID" value="GAA3531059.1"/>
    <property type="molecule type" value="Genomic_DNA"/>
</dbReference>
<gene>
    <name evidence="1" type="ORF">GCM10022222_12630</name>
</gene>
<keyword evidence="2" id="KW-1185">Reference proteome</keyword>
<protein>
    <submittedName>
        <fullName evidence="1">Uncharacterized protein</fullName>
    </submittedName>
</protein>